<evidence type="ECO:0000313" key="2">
    <source>
        <dbReference type="Proteomes" id="UP000032735"/>
    </source>
</evidence>
<keyword evidence="2" id="KW-1185">Reference proteome</keyword>
<proteinExistence type="predicted"/>
<protein>
    <submittedName>
        <fullName evidence="1">Uncharacterized protein</fullName>
    </submittedName>
</protein>
<dbReference type="Proteomes" id="UP000032735">
    <property type="component" value="Chromosome"/>
</dbReference>
<dbReference type="EMBL" id="FO704551">
    <property type="protein sequence ID" value="CDG23318.1"/>
    <property type="molecule type" value="Genomic_DNA"/>
</dbReference>
<dbReference type="KEGG" id="xpo:XPG1_3691"/>
<organism evidence="1 2">
    <name type="scientific">Xenorhabdus poinarii G6</name>
    <dbReference type="NCBI Taxonomy" id="1354304"/>
    <lineage>
        <taxon>Bacteria</taxon>
        <taxon>Pseudomonadati</taxon>
        <taxon>Pseudomonadota</taxon>
        <taxon>Gammaproteobacteria</taxon>
        <taxon>Enterobacterales</taxon>
        <taxon>Morganellaceae</taxon>
        <taxon>Xenorhabdus</taxon>
    </lineage>
</organism>
<dbReference type="AlphaFoldDB" id="A0A068R7Y9"/>
<evidence type="ECO:0000313" key="1">
    <source>
        <dbReference type="EMBL" id="CDG23318.1"/>
    </source>
</evidence>
<accession>A0A068R7Y9</accession>
<reference evidence="1 2" key="1">
    <citation type="submission" date="2013-07" db="EMBL/GenBank/DDBJ databases">
        <authorList>
            <person name="Genoscope - CEA"/>
        </authorList>
    </citation>
    <scope>NUCLEOTIDE SEQUENCE [LARGE SCALE GENOMIC DNA]</scope>
    <source>
        <strain evidence="1 2">G6</strain>
    </source>
</reference>
<gene>
    <name evidence="1" type="ORF">XPG1_3691</name>
</gene>
<name>A0A068R7Y9_9GAMM</name>
<sequence length="53" mass="5972">MLTHTLLNEAGCVCSDEDIIIINDIIESSRSDCLPYIHTNRIMNQSTGEFTNE</sequence>
<dbReference type="HOGENOM" id="CLU_3067764_0_0_6"/>